<evidence type="ECO:0000256" key="5">
    <source>
        <dbReference type="ARBA" id="ARBA00023098"/>
    </source>
</evidence>
<dbReference type="GO" id="GO:0005506">
    <property type="term" value="F:iron ion binding"/>
    <property type="evidence" value="ECO:0007669"/>
    <property type="project" value="InterPro"/>
</dbReference>
<dbReference type="GO" id="GO:0012505">
    <property type="term" value="C:endomembrane system"/>
    <property type="evidence" value="ECO:0007669"/>
    <property type="project" value="UniProtKB-SubCell"/>
</dbReference>
<evidence type="ECO:0000256" key="7">
    <source>
        <dbReference type="SAM" id="Phobius"/>
    </source>
</evidence>
<dbReference type="RefSeq" id="WP_067379603.1">
    <property type="nucleotide sequence ID" value="NZ_CP015839.1"/>
</dbReference>
<dbReference type="STRING" id="1821621.A8C75_06325"/>
<dbReference type="GO" id="GO:0008610">
    <property type="term" value="P:lipid biosynthetic process"/>
    <property type="evidence" value="ECO:0007669"/>
    <property type="project" value="InterPro"/>
</dbReference>
<evidence type="ECO:0000256" key="2">
    <source>
        <dbReference type="ARBA" id="ARBA00022692"/>
    </source>
</evidence>
<keyword evidence="4" id="KW-0560">Oxidoreductase</keyword>
<feature type="transmembrane region" description="Helical" evidence="7">
    <location>
        <begin position="38"/>
        <end position="67"/>
    </location>
</feature>
<evidence type="ECO:0000313" key="10">
    <source>
        <dbReference type="Proteomes" id="UP000078070"/>
    </source>
</evidence>
<evidence type="ECO:0000256" key="3">
    <source>
        <dbReference type="ARBA" id="ARBA00022989"/>
    </source>
</evidence>
<dbReference type="EMBL" id="CP015839">
    <property type="protein sequence ID" value="ANG62145.1"/>
    <property type="molecule type" value="Genomic_DNA"/>
</dbReference>
<feature type="transmembrane region" description="Helical" evidence="7">
    <location>
        <begin position="79"/>
        <end position="99"/>
    </location>
</feature>
<dbReference type="Pfam" id="PF04116">
    <property type="entry name" value="FA_hydroxylase"/>
    <property type="match status" value="1"/>
</dbReference>
<evidence type="ECO:0000256" key="6">
    <source>
        <dbReference type="ARBA" id="ARBA00023136"/>
    </source>
</evidence>
<evidence type="ECO:0000313" key="9">
    <source>
        <dbReference type="EMBL" id="ANG62145.1"/>
    </source>
</evidence>
<evidence type="ECO:0000259" key="8">
    <source>
        <dbReference type="Pfam" id="PF04116"/>
    </source>
</evidence>
<evidence type="ECO:0000256" key="1">
    <source>
        <dbReference type="ARBA" id="ARBA00004127"/>
    </source>
</evidence>
<keyword evidence="10" id="KW-1185">Reference proteome</keyword>
<dbReference type="GO" id="GO:0016020">
    <property type="term" value="C:membrane"/>
    <property type="evidence" value="ECO:0007669"/>
    <property type="project" value="GOC"/>
</dbReference>
<dbReference type="PANTHER" id="PTHR21624:SF1">
    <property type="entry name" value="ALKYLGLYCEROL MONOOXYGENASE"/>
    <property type="match status" value="1"/>
</dbReference>
<feature type="transmembrane region" description="Helical" evidence="7">
    <location>
        <begin position="6"/>
        <end position="26"/>
    </location>
</feature>
<dbReference type="PANTHER" id="PTHR21624">
    <property type="entry name" value="STEROL DESATURASE-RELATED PROTEIN"/>
    <property type="match status" value="1"/>
</dbReference>
<dbReference type="AlphaFoldDB" id="A0A1A9EW90"/>
<proteinExistence type="predicted"/>
<sequence length="275" mass="30726">MPESGLRLLIFVAVFALVALCEHAWPRRARRQSRGTRWGINLGLLGIDILAQRLTLGAAALGMAVYAQAQGCGLFNLQAWPAWLSAVAGFLLLDLAIYLQHRLFHVVPLFWRLHRVHHTDLDLDLSSGFRFHPLEILLSLLYKVALVAVLGISPVVVLVFEATLSAAALFNHANLRLPTKLDAALRWLLVTPDMHRVHHSVIPAETNSNYGFFISLWDRLLGSYCGQPSAGHLGMTIGLREYQREDQIGLMQLVLIPFRQPEADHSQLAGKVDRR</sequence>
<evidence type="ECO:0000256" key="4">
    <source>
        <dbReference type="ARBA" id="ARBA00023002"/>
    </source>
</evidence>
<reference evidence="9 10" key="2">
    <citation type="journal article" date="2018" name="Int. J. Syst. Evol. Microbiol.">
        <title>Marinobacterium aestuarii sp. nov., a benzene-degrading marine bacterium isolated from estuary sediment.</title>
        <authorList>
            <person name="Bae S.S."/>
            <person name="Jung J."/>
            <person name="Chung D."/>
            <person name="Baek K."/>
        </authorList>
    </citation>
    <scope>NUCLEOTIDE SEQUENCE [LARGE SCALE GENOMIC DNA]</scope>
    <source>
        <strain evidence="9 10">ST58-10</strain>
    </source>
</reference>
<feature type="transmembrane region" description="Helical" evidence="7">
    <location>
        <begin position="140"/>
        <end position="160"/>
    </location>
</feature>
<gene>
    <name evidence="9" type="ORF">A8C75_06325</name>
</gene>
<dbReference type="GO" id="GO:0050479">
    <property type="term" value="F:glyceryl-ether monooxygenase activity"/>
    <property type="evidence" value="ECO:0007669"/>
    <property type="project" value="TreeGrafter"/>
</dbReference>
<name>A0A1A9EW90_9GAMM</name>
<dbReference type="GO" id="GO:0006643">
    <property type="term" value="P:membrane lipid metabolic process"/>
    <property type="evidence" value="ECO:0007669"/>
    <property type="project" value="TreeGrafter"/>
</dbReference>
<dbReference type="InterPro" id="IPR006694">
    <property type="entry name" value="Fatty_acid_hydroxylase"/>
</dbReference>
<organism evidence="9 10">
    <name type="scientific">Marinobacterium aestuarii</name>
    <dbReference type="NCBI Taxonomy" id="1821621"/>
    <lineage>
        <taxon>Bacteria</taxon>
        <taxon>Pseudomonadati</taxon>
        <taxon>Pseudomonadota</taxon>
        <taxon>Gammaproteobacteria</taxon>
        <taxon>Oceanospirillales</taxon>
        <taxon>Oceanospirillaceae</taxon>
        <taxon>Marinobacterium</taxon>
    </lineage>
</organism>
<keyword evidence="2 7" id="KW-0812">Transmembrane</keyword>
<keyword evidence="6 7" id="KW-0472">Membrane</keyword>
<reference evidence="10" key="1">
    <citation type="submission" date="2016-05" db="EMBL/GenBank/DDBJ databases">
        <authorList>
            <person name="Baek K."/>
            <person name="Yang S.-J."/>
        </authorList>
    </citation>
    <scope>NUCLEOTIDE SEQUENCE [LARGE SCALE GENOMIC DNA]</scope>
    <source>
        <strain evidence="10">ST58-10</strain>
    </source>
</reference>
<dbReference type="Proteomes" id="UP000078070">
    <property type="component" value="Chromosome"/>
</dbReference>
<feature type="domain" description="Fatty acid hydroxylase" evidence="8">
    <location>
        <begin position="87"/>
        <end position="223"/>
    </location>
</feature>
<accession>A0A1A9EW90</accession>
<keyword evidence="5" id="KW-0443">Lipid metabolism</keyword>
<dbReference type="InterPro" id="IPR051689">
    <property type="entry name" value="Sterol_desaturase/TMEM195"/>
</dbReference>
<dbReference type="OrthoDB" id="9770329at2"/>
<dbReference type="KEGG" id="mars:A8C75_06325"/>
<protein>
    <submittedName>
        <fullName evidence="9">Fatty acid hydroxylase</fullName>
    </submittedName>
</protein>
<keyword evidence="3 7" id="KW-1133">Transmembrane helix</keyword>
<comment type="subcellular location">
    <subcellularLocation>
        <location evidence="1">Endomembrane system</location>
        <topology evidence="1">Multi-pass membrane protein</topology>
    </subcellularLocation>
</comment>